<name>A0A8D8E251_CULPI</name>
<feature type="transmembrane region" description="Helical" evidence="1">
    <location>
        <begin position="12"/>
        <end position="34"/>
    </location>
</feature>
<dbReference type="AlphaFoldDB" id="A0A8D8E251"/>
<evidence type="ECO:0000256" key="1">
    <source>
        <dbReference type="SAM" id="Phobius"/>
    </source>
</evidence>
<proteinExistence type="predicted"/>
<organism evidence="2">
    <name type="scientific">Culex pipiens</name>
    <name type="common">House mosquito</name>
    <dbReference type="NCBI Taxonomy" id="7175"/>
    <lineage>
        <taxon>Eukaryota</taxon>
        <taxon>Metazoa</taxon>
        <taxon>Ecdysozoa</taxon>
        <taxon>Arthropoda</taxon>
        <taxon>Hexapoda</taxon>
        <taxon>Insecta</taxon>
        <taxon>Pterygota</taxon>
        <taxon>Neoptera</taxon>
        <taxon>Endopterygota</taxon>
        <taxon>Diptera</taxon>
        <taxon>Nematocera</taxon>
        <taxon>Culicoidea</taxon>
        <taxon>Culicidae</taxon>
        <taxon>Culicinae</taxon>
        <taxon>Culicini</taxon>
        <taxon>Culex</taxon>
        <taxon>Culex</taxon>
    </lineage>
</organism>
<accession>A0A8D8E251</accession>
<reference evidence="2" key="1">
    <citation type="submission" date="2021-05" db="EMBL/GenBank/DDBJ databases">
        <authorList>
            <person name="Alioto T."/>
            <person name="Alioto T."/>
            <person name="Gomez Garrido J."/>
        </authorList>
    </citation>
    <scope>NUCLEOTIDE SEQUENCE</scope>
</reference>
<dbReference type="EMBL" id="HBUE01120425">
    <property type="protein sequence ID" value="CAG6492236.1"/>
    <property type="molecule type" value="Transcribed_RNA"/>
</dbReference>
<sequence length="141" mass="15150">MDLVKLCAIRRWLTVPTGIVWVAISVSAIADITLRSEPKELRNVSHCVRVAAPTDTVSLQVFASATMATVSTIWTSAKPSVILLVSLVLASNPTTACVTRDSFRRTRTSSSRIPFAFLSVIRWLSTVATESVVVTTSAAAT</sequence>
<keyword evidence="1" id="KW-1133">Transmembrane helix</keyword>
<keyword evidence="1" id="KW-0472">Membrane</keyword>
<evidence type="ECO:0000313" key="2">
    <source>
        <dbReference type="EMBL" id="CAG6518815.1"/>
    </source>
</evidence>
<dbReference type="EMBL" id="HBUE01283668">
    <property type="protein sequence ID" value="CAG6570362.1"/>
    <property type="molecule type" value="Transcribed_RNA"/>
</dbReference>
<protein>
    <submittedName>
        <fullName evidence="2">(northern house mosquito) hypothetical protein</fullName>
    </submittedName>
</protein>
<dbReference type="EMBL" id="HBUE01178107">
    <property type="protein sequence ID" value="CAG6518815.1"/>
    <property type="molecule type" value="Transcribed_RNA"/>
</dbReference>
<dbReference type="EMBL" id="HBUE01120422">
    <property type="protein sequence ID" value="CAG6492231.1"/>
    <property type="molecule type" value="Transcribed_RNA"/>
</dbReference>
<keyword evidence="1" id="KW-0812">Transmembrane</keyword>